<gene>
    <name evidence="1" type="ORF">SAMN04488065_1175</name>
</gene>
<evidence type="ECO:0000313" key="1">
    <source>
        <dbReference type="EMBL" id="SDZ91162.1"/>
    </source>
</evidence>
<name>A0A1H3WXU7_9EURY</name>
<keyword evidence="2" id="KW-1185">Reference proteome</keyword>
<sequence length="215" mass="24296">MPPIRRCHACGDHFRPSPDRRHGRIRCRHTANPDVTLPDLQFVCADCRETVVDLTRHWEQRDAIDDTCSFCDSTATDTGRVDLTSLVDDRVVSQGRYHLCRECEQVFETFLEDLHVSVDLPDPWTHTPASNGAVFDREGDLRVETTPLTAEEPRLRFLVEESIVAEAVPVGPPRARAREFVAAFESFYPTDPQSLADDVIEGNPDLRAVRSRGRA</sequence>
<dbReference type="RefSeq" id="WP_092632826.1">
    <property type="nucleotide sequence ID" value="NZ_FNQT01000001.1"/>
</dbReference>
<dbReference type="Proteomes" id="UP000236755">
    <property type="component" value="Unassembled WGS sequence"/>
</dbReference>
<reference evidence="1 2" key="1">
    <citation type="submission" date="2016-10" db="EMBL/GenBank/DDBJ databases">
        <authorList>
            <person name="de Groot N.N."/>
        </authorList>
    </citation>
    <scope>NUCLEOTIDE SEQUENCE [LARGE SCALE GENOMIC DNA]</scope>
    <source>
        <strain evidence="1 2">CGMCC 1.8712</strain>
    </source>
</reference>
<accession>A0A1H3WXU7</accession>
<organism evidence="1 2">
    <name type="scientific">Haloplanus vescus</name>
    <dbReference type="NCBI Taxonomy" id="555874"/>
    <lineage>
        <taxon>Archaea</taxon>
        <taxon>Methanobacteriati</taxon>
        <taxon>Methanobacteriota</taxon>
        <taxon>Stenosarchaea group</taxon>
        <taxon>Halobacteria</taxon>
        <taxon>Halobacteriales</taxon>
        <taxon>Haloferacaceae</taxon>
        <taxon>Haloplanus</taxon>
    </lineage>
</organism>
<dbReference type="OrthoDB" id="304500at2157"/>
<evidence type="ECO:0000313" key="2">
    <source>
        <dbReference type="Proteomes" id="UP000236755"/>
    </source>
</evidence>
<protein>
    <submittedName>
        <fullName evidence="1">Uncharacterized protein</fullName>
    </submittedName>
</protein>
<dbReference type="AlphaFoldDB" id="A0A1H3WXU7"/>
<proteinExistence type="predicted"/>
<dbReference type="EMBL" id="FNQT01000001">
    <property type="protein sequence ID" value="SDZ91162.1"/>
    <property type="molecule type" value="Genomic_DNA"/>
</dbReference>